<feature type="non-terminal residue" evidence="1">
    <location>
        <position position="37"/>
    </location>
</feature>
<sequence length="37" mass="4061">MILVPSVIVYTNAFTVFPADDEANIGFMDMTKPPISD</sequence>
<name>A0A815WAV7_9BILA</name>
<dbReference type="AlphaFoldDB" id="A0A815WAV7"/>
<proteinExistence type="predicted"/>
<dbReference type="Proteomes" id="UP000663864">
    <property type="component" value="Unassembled WGS sequence"/>
</dbReference>
<evidence type="ECO:0000313" key="1">
    <source>
        <dbReference type="EMBL" id="CAF1543532.1"/>
    </source>
</evidence>
<reference evidence="1" key="1">
    <citation type="submission" date="2021-02" db="EMBL/GenBank/DDBJ databases">
        <authorList>
            <person name="Nowell W R."/>
        </authorList>
    </citation>
    <scope>NUCLEOTIDE SEQUENCE</scope>
</reference>
<gene>
    <name evidence="1" type="ORF">ZHD862_LOCUS39147</name>
</gene>
<protein>
    <submittedName>
        <fullName evidence="1">Uncharacterized protein</fullName>
    </submittedName>
</protein>
<accession>A0A815WAV7</accession>
<evidence type="ECO:0000313" key="2">
    <source>
        <dbReference type="Proteomes" id="UP000663864"/>
    </source>
</evidence>
<organism evidence="1 2">
    <name type="scientific">Rotaria sordida</name>
    <dbReference type="NCBI Taxonomy" id="392033"/>
    <lineage>
        <taxon>Eukaryota</taxon>
        <taxon>Metazoa</taxon>
        <taxon>Spiralia</taxon>
        <taxon>Gnathifera</taxon>
        <taxon>Rotifera</taxon>
        <taxon>Eurotatoria</taxon>
        <taxon>Bdelloidea</taxon>
        <taxon>Philodinida</taxon>
        <taxon>Philodinidae</taxon>
        <taxon>Rotaria</taxon>
    </lineage>
</organism>
<dbReference type="EMBL" id="CAJNOT010014337">
    <property type="protein sequence ID" value="CAF1543532.1"/>
    <property type="molecule type" value="Genomic_DNA"/>
</dbReference>
<comment type="caution">
    <text evidence="1">The sequence shown here is derived from an EMBL/GenBank/DDBJ whole genome shotgun (WGS) entry which is preliminary data.</text>
</comment>